<proteinExistence type="predicted"/>
<sequence length="149" mass="16694">MAPERKGEKLFVPVQWKLTLAKAIDLAESVRIARILVPVKHSAYASPVGPVLKKKVTRHADQIRKRLRSSSSEEPDWNPDIVEDVATHAATPPEPDTQPGGRKSLLDPVVPATPPRNARAIRGHRSEETGNKSNIFHSYGDPKRRRYRQ</sequence>
<comment type="caution">
    <text evidence="2">The sequence shown here is derived from an EMBL/GenBank/DDBJ whole genome shotgun (WGS) entry which is preliminary data.</text>
</comment>
<dbReference type="Proteomes" id="UP000007151">
    <property type="component" value="Unassembled WGS sequence"/>
</dbReference>
<dbReference type="KEGG" id="dpl:KGM_211548"/>
<evidence type="ECO:0000313" key="2">
    <source>
        <dbReference type="EMBL" id="OWR41688.1"/>
    </source>
</evidence>
<dbReference type="AlphaFoldDB" id="A0A212EJQ5"/>
<keyword evidence="3" id="KW-1185">Reference proteome</keyword>
<feature type="region of interest" description="Disordered" evidence="1">
    <location>
        <begin position="56"/>
        <end position="149"/>
    </location>
</feature>
<protein>
    <submittedName>
        <fullName evidence="2">Uncharacterized protein</fullName>
    </submittedName>
</protein>
<dbReference type="EMBL" id="AGBW02014438">
    <property type="protein sequence ID" value="OWR41688.1"/>
    <property type="molecule type" value="Genomic_DNA"/>
</dbReference>
<name>A0A212EJQ5_DANPL</name>
<evidence type="ECO:0000256" key="1">
    <source>
        <dbReference type="SAM" id="MobiDB-lite"/>
    </source>
</evidence>
<organism evidence="2 3">
    <name type="scientific">Danaus plexippus plexippus</name>
    <dbReference type="NCBI Taxonomy" id="278856"/>
    <lineage>
        <taxon>Eukaryota</taxon>
        <taxon>Metazoa</taxon>
        <taxon>Ecdysozoa</taxon>
        <taxon>Arthropoda</taxon>
        <taxon>Hexapoda</taxon>
        <taxon>Insecta</taxon>
        <taxon>Pterygota</taxon>
        <taxon>Neoptera</taxon>
        <taxon>Endopterygota</taxon>
        <taxon>Lepidoptera</taxon>
        <taxon>Glossata</taxon>
        <taxon>Ditrysia</taxon>
        <taxon>Papilionoidea</taxon>
        <taxon>Nymphalidae</taxon>
        <taxon>Danainae</taxon>
        <taxon>Danaini</taxon>
        <taxon>Danaina</taxon>
        <taxon>Danaus</taxon>
        <taxon>Danaus</taxon>
    </lineage>
</organism>
<dbReference type="InParanoid" id="A0A212EJQ5"/>
<evidence type="ECO:0000313" key="3">
    <source>
        <dbReference type="Proteomes" id="UP000007151"/>
    </source>
</evidence>
<feature type="compositionally biased region" description="Acidic residues" evidence="1">
    <location>
        <begin position="73"/>
        <end position="83"/>
    </location>
</feature>
<gene>
    <name evidence="2" type="ORF">KGM_211548</name>
</gene>
<accession>A0A212EJQ5</accession>
<reference evidence="2 3" key="1">
    <citation type="journal article" date="2011" name="Cell">
        <title>The monarch butterfly genome yields insights into long-distance migration.</title>
        <authorList>
            <person name="Zhan S."/>
            <person name="Merlin C."/>
            <person name="Boore J.L."/>
            <person name="Reppert S.M."/>
        </authorList>
    </citation>
    <scope>NUCLEOTIDE SEQUENCE [LARGE SCALE GENOMIC DNA]</scope>
    <source>
        <strain evidence="2">F-2</strain>
    </source>
</reference>